<dbReference type="OrthoDB" id="2505288at2759"/>
<keyword evidence="2" id="KW-0548">Nucleotidyltransferase</keyword>
<dbReference type="GO" id="GO:0004519">
    <property type="term" value="F:endonuclease activity"/>
    <property type="evidence" value="ECO:0007669"/>
    <property type="project" value="UniProtKB-KW"/>
</dbReference>
<evidence type="ECO:0000256" key="1">
    <source>
        <dbReference type="ARBA" id="ARBA00022679"/>
    </source>
</evidence>
<evidence type="ECO:0000256" key="5">
    <source>
        <dbReference type="ARBA" id="ARBA00022801"/>
    </source>
</evidence>
<feature type="domain" description="Integrase catalytic" evidence="8">
    <location>
        <begin position="292"/>
        <end position="405"/>
    </location>
</feature>
<proteinExistence type="predicted"/>
<organism evidence="9 10">
    <name type="scientific">Austropuccinia psidii MF-1</name>
    <dbReference type="NCBI Taxonomy" id="1389203"/>
    <lineage>
        <taxon>Eukaryota</taxon>
        <taxon>Fungi</taxon>
        <taxon>Dikarya</taxon>
        <taxon>Basidiomycota</taxon>
        <taxon>Pucciniomycotina</taxon>
        <taxon>Pucciniomycetes</taxon>
        <taxon>Pucciniales</taxon>
        <taxon>Sphaerophragmiaceae</taxon>
        <taxon>Austropuccinia</taxon>
    </lineage>
</organism>
<dbReference type="SUPFAM" id="SSF56672">
    <property type="entry name" value="DNA/RNA polymerases"/>
    <property type="match status" value="1"/>
</dbReference>
<dbReference type="PANTHER" id="PTHR37984">
    <property type="entry name" value="PROTEIN CBG26694"/>
    <property type="match status" value="1"/>
</dbReference>
<evidence type="ECO:0000256" key="2">
    <source>
        <dbReference type="ARBA" id="ARBA00022695"/>
    </source>
</evidence>
<protein>
    <recommendedName>
        <fullName evidence="8">Integrase catalytic domain-containing protein</fullName>
    </recommendedName>
</protein>
<accession>A0A9Q3IDD5</accession>
<dbReference type="InterPro" id="IPR041588">
    <property type="entry name" value="Integrase_H2C2"/>
</dbReference>
<dbReference type="GO" id="GO:0003964">
    <property type="term" value="F:RNA-directed DNA polymerase activity"/>
    <property type="evidence" value="ECO:0007669"/>
    <property type="project" value="UniProtKB-KW"/>
</dbReference>
<gene>
    <name evidence="9" type="ORF">O181_078796</name>
</gene>
<dbReference type="EMBL" id="AVOT02043675">
    <property type="protein sequence ID" value="MBW0539081.1"/>
    <property type="molecule type" value="Genomic_DNA"/>
</dbReference>
<evidence type="ECO:0000256" key="4">
    <source>
        <dbReference type="ARBA" id="ARBA00022759"/>
    </source>
</evidence>
<dbReference type="PANTHER" id="PTHR37984:SF5">
    <property type="entry name" value="PROTEIN NYNRIN-LIKE"/>
    <property type="match status" value="1"/>
</dbReference>
<keyword evidence="7" id="KW-0695">RNA-directed DNA polymerase</keyword>
<keyword evidence="1" id="KW-0808">Transferase</keyword>
<comment type="caution">
    <text evidence="9">The sequence shown here is derived from an EMBL/GenBank/DDBJ whole genome shotgun (WGS) entry which is preliminary data.</text>
</comment>
<dbReference type="Gene3D" id="3.30.420.10">
    <property type="entry name" value="Ribonuclease H-like superfamily/Ribonuclease H"/>
    <property type="match status" value="1"/>
</dbReference>
<dbReference type="Proteomes" id="UP000765509">
    <property type="component" value="Unassembled WGS sequence"/>
</dbReference>
<dbReference type="Pfam" id="PF17917">
    <property type="entry name" value="RT_RNaseH"/>
    <property type="match status" value="1"/>
</dbReference>
<dbReference type="InterPro" id="IPR001584">
    <property type="entry name" value="Integrase_cat-core"/>
</dbReference>
<dbReference type="Gene3D" id="1.10.340.70">
    <property type="match status" value="1"/>
</dbReference>
<dbReference type="GO" id="GO:0015074">
    <property type="term" value="P:DNA integration"/>
    <property type="evidence" value="ECO:0007669"/>
    <property type="project" value="InterPro"/>
</dbReference>
<dbReference type="SUPFAM" id="SSF53098">
    <property type="entry name" value="Ribonuclease H-like"/>
    <property type="match status" value="1"/>
</dbReference>
<evidence type="ECO:0000259" key="8">
    <source>
        <dbReference type="PROSITE" id="PS50994"/>
    </source>
</evidence>
<keyword evidence="4" id="KW-0255">Endonuclease</keyword>
<dbReference type="InterPro" id="IPR050951">
    <property type="entry name" value="Retrovirus_Pol_polyprotein"/>
</dbReference>
<dbReference type="Pfam" id="PF17921">
    <property type="entry name" value="Integrase_H2C2"/>
    <property type="match status" value="1"/>
</dbReference>
<dbReference type="GO" id="GO:0003723">
    <property type="term" value="F:RNA binding"/>
    <property type="evidence" value="ECO:0007669"/>
    <property type="project" value="UniProtKB-KW"/>
</dbReference>
<reference evidence="9" key="1">
    <citation type="submission" date="2021-03" db="EMBL/GenBank/DDBJ databases">
        <title>Draft genome sequence of rust myrtle Austropuccinia psidii MF-1, a brazilian biotype.</title>
        <authorList>
            <person name="Quecine M.C."/>
            <person name="Pachon D.M.R."/>
            <person name="Bonatelli M.L."/>
            <person name="Correr F.H."/>
            <person name="Franceschini L.M."/>
            <person name="Leite T.F."/>
            <person name="Margarido G.R.A."/>
            <person name="Almeida C.A."/>
            <person name="Ferrarezi J.A."/>
            <person name="Labate C.A."/>
        </authorList>
    </citation>
    <scope>NUCLEOTIDE SEQUENCE</scope>
    <source>
        <strain evidence="9">MF-1</strain>
    </source>
</reference>
<keyword evidence="3" id="KW-0540">Nuclease</keyword>
<dbReference type="CDD" id="cd09274">
    <property type="entry name" value="RNase_HI_RT_Ty3"/>
    <property type="match status" value="1"/>
</dbReference>
<dbReference type="AlphaFoldDB" id="A0A9Q3IDD5"/>
<evidence type="ECO:0000256" key="3">
    <source>
        <dbReference type="ARBA" id="ARBA00022722"/>
    </source>
</evidence>
<dbReference type="InterPro" id="IPR012337">
    <property type="entry name" value="RNaseH-like_sf"/>
</dbReference>
<evidence type="ECO:0000256" key="7">
    <source>
        <dbReference type="ARBA" id="ARBA00022918"/>
    </source>
</evidence>
<keyword evidence="5" id="KW-0378">Hydrolase</keyword>
<dbReference type="InterPro" id="IPR036397">
    <property type="entry name" value="RNaseH_sf"/>
</dbReference>
<dbReference type="GO" id="GO:0016787">
    <property type="term" value="F:hydrolase activity"/>
    <property type="evidence" value="ECO:0007669"/>
    <property type="project" value="UniProtKB-KW"/>
</dbReference>
<keyword evidence="10" id="KW-1185">Reference proteome</keyword>
<keyword evidence="6" id="KW-0694">RNA-binding</keyword>
<sequence length="405" mass="46118">MLLYPPFVETDAFDYALGAVLSQVSDSGRNPIAFDSCKNLPEELNYEIHKKELLRIVWALKHWRAFLLSLSSSFEVLNNHSLLQYFMKSNILTHCQARWAKFLSEFSFSITYCPGRLATLPDALSCWGDIYPARGEDFIGKNSMNYQKIIKQDKIEASKLFAVKVESFSSFIDSIQKALWQDSQYRSILQDLGKGKSVQDYSLDSSSQRLLFKDWVVVPNSPTIQLSILKKRHDSPLDGHPGQEKILKVVKRDFHWSGMAQFIKDYVSSCQQCSRHKNIHHKKFGLLKPLPIPNGPWICLSMDSITQSPLSKSFDSILVTVDRFSKMAVFIPTISSITSLDFADLFIKNIFSKNGLPSNNLSDRGSLVVSAFWTNLCQQLNISRDLTIAYHPETDGQKERVNNIL</sequence>
<name>A0A9Q3IDD5_9BASI</name>
<evidence type="ECO:0000256" key="6">
    <source>
        <dbReference type="ARBA" id="ARBA00022884"/>
    </source>
</evidence>
<evidence type="ECO:0000313" key="9">
    <source>
        <dbReference type="EMBL" id="MBW0539081.1"/>
    </source>
</evidence>
<dbReference type="GO" id="GO:0005634">
    <property type="term" value="C:nucleus"/>
    <property type="evidence" value="ECO:0007669"/>
    <property type="project" value="UniProtKB-ARBA"/>
</dbReference>
<dbReference type="InterPro" id="IPR043502">
    <property type="entry name" value="DNA/RNA_pol_sf"/>
</dbReference>
<dbReference type="PROSITE" id="PS50994">
    <property type="entry name" value="INTEGRASE"/>
    <property type="match status" value="1"/>
</dbReference>
<dbReference type="InterPro" id="IPR041373">
    <property type="entry name" value="RT_RNaseH"/>
</dbReference>
<evidence type="ECO:0000313" key="10">
    <source>
        <dbReference type="Proteomes" id="UP000765509"/>
    </source>
</evidence>